<dbReference type="HOGENOM" id="CLU_994477_0_0_1"/>
<evidence type="ECO:0000313" key="1">
    <source>
        <dbReference type="EMBL" id="ESA23463.1"/>
    </source>
</evidence>
<dbReference type="EMBL" id="KI274756">
    <property type="protein sequence ID" value="ESA23463.1"/>
    <property type="molecule type" value="Genomic_DNA"/>
</dbReference>
<reference evidence="1" key="1">
    <citation type="submission" date="2013-07" db="EMBL/GenBank/DDBJ databases">
        <title>The genome of an arbuscular mycorrhizal fungus provides insights into the evolution of the oldest plant symbiosis.</title>
        <authorList>
            <consortium name="DOE Joint Genome Institute"/>
            <person name="Tisserant E."/>
            <person name="Malbreil M."/>
            <person name="Kuo A."/>
            <person name="Kohler A."/>
            <person name="Symeonidi A."/>
            <person name="Balestrini R."/>
            <person name="Charron P."/>
            <person name="Duensing N."/>
            <person name="Frei-dit-Frey N."/>
            <person name="Gianinazzi-Pearson V."/>
            <person name="Gilbert B."/>
            <person name="Handa Y."/>
            <person name="Hijri M."/>
            <person name="Kaul R."/>
            <person name="Kawaguchi M."/>
            <person name="Krajinski F."/>
            <person name="Lammers P."/>
            <person name="Lapierre D."/>
            <person name="Masclaux F.G."/>
            <person name="Murat C."/>
            <person name="Morin E."/>
            <person name="Ndikumana S."/>
            <person name="Pagni M."/>
            <person name="Petitpierre D."/>
            <person name="Requena N."/>
            <person name="Rosikiewicz P."/>
            <person name="Riley R."/>
            <person name="Saito K."/>
            <person name="San Clemente H."/>
            <person name="Shapiro H."/>
            <person name="van Tuinen D."/>
            <person name="Becard G."/>
            <person name="Bonfante P."/>
            <person name="Paszkowski U."/>
            <person name="Shachar-Hill Y."/>
            <person name="Young J.P."/>
            <person name="Sanders I.R."/>
            <person name="Henrissat B."/>
            <person name="Rensing S.A."/>
            <person name="Grigoriev I.V."/>
            <person name="Corradi N."/>
            <person name="Roux C."/>
            <person name="Martin F."/>
        </authorList>
    </citation>
    <scope>NUCLEOTIDE SEQUENCE</scope>
    <source>
        <strain evidence="1">DAOM 197198</strain>
    </source>
</reference>
<accession>U9UY18</accession>
<proteinExistence type="predicted"/>
<protein>
    <submittedName>
        <fullName evidence="1">Uncharacterized protein</fullName>
    </submittedName>
</protein>
<dbReference type="VEuPathDB" id="FungiDB:RhiirFUN_019058"/>
<sequence>MNYNIIQLKKFKQYEISNQFFTRIWNAISNMTKFTKIIYQENIDLLFAISSVVIKSDALKFCEENTFIHIWARLLYLLYFLMNNQIINFSNTTDLQKNCAKRTKSIQKNQGMFDIVQHKNIGLELEIAKYKRLTEDLNKKFNEVNNNYQKNINGWKELYYYQVGVSEELKEKYYKKIGDAEEWKKKYYEEFIKKHVTKFNKFTMTINYYLKIASAAKNKKNIKTGIINIFAVLALRNECYLSQKYIINDFTIFFNDNYCFTLSRMPTTETTRFEELVNNY</sequence>
<name>U9UY18_RHIID</name>
<dbReference type="AlphaFoldDB" id="U9UY18"/>
<organism evidence="1">
    <name type="scientific">Rhizophagus irregularis (strain DAOM 181602 / DAOM 197198 / MUCL 43194)</name>
    <name type="common">Arbuscular mycorrhizal fungus</name>
    <name type="synonym">Glomus intraradices</name>
    <dbReference type="NCBI Taxonomy" id="747089"/>
    <lineage>
        <taxon>Eukaryota</taxon>
        <taxon>Fungi</taxon>
        <taxon>Fungi incertae sedis</taxon>
        <taxon>Mucoromycota</taxon>
        <taxon>Glomeromycotina</taxon>
        <taxon>Glomeromycetes</taxon>
        <taxon>Glomerales</taxon>
        <taxon>Glomeraceae</taxon>
        <taxon>Rhizophagus</taxon>
    </lineage>
</organism>
<gene>
    <name evidence="1" type="ORF">GLOINDRAFT_90919</name>
</gene>